<dbReference type="CDD" id="cd22324">
    <property type="entry name" value="Endonuclease_I"/>
    <property type="match status" value="1"/>
</dbReference>
<proteinExistence type="predicted"/>
<gene>
    <name evidence="1" type="primary">g013</name>
</gene>
<evidence type="ECO:0000313" key="1">
    <source>
        <dbReference type="EMBL" id="SOO46801.1"/>
    </source>
</evidence>
<dbReference type="InterPro" id="IPR011335">
    <property type="entry name" value="Restrct_endonuc-II-like"/>
</dbReference>
<dbReference type="SUPFAM" id="SSF52980">
    <property type="entry name" value="Restriction endonuclease-like"/>
    <property type="match status" value="1"/>
</dbReference>
<dbReference type="GO" id="GO:0015074">
    <property type="term" value="P:DNA integration"/>
    <property type="evidence" value="ECO:0007669"/>
    <property type="project" value="InterPro"/>
</dbReference>
<keyword evidence="1" id="KW-0255">Endonuclease</keyword>
<keyword evidence="2" id="KW-1185">Reference proteome</keyword>
<dbReference type="GeneID" id="54989573"/>
<protein>
    <submittedName>
        <fullName evidence="1">Phage endonuclease</fullName>
    </submittedName>
</protein>
<dbReference type="GO" id="GO:0016032">
    <property type="term" value="P:viral process"/>
    <property type="evidence" value="ECO:0007669"/>
    <property type="project" value="InterPro"/>
</dbReference>
<dbReference type="Pfam" id="PF05367">
    <property type="entry name" value="Phage_endo_I"/>
    <property type="match status" value="1"/>
</dbReference>
<dbReference type="KEGG" id="vg:54989573"/>
<sequence>MAGYGAKGIKKVGMYRSGLEEKNMKFLETKGINAEYERWRIPYVIPASNHHYTPDILLPNGIFVETKGLWESDDRKKHLIIKEAYPDIDIRFVFTSSRTKIYKGSPTSYAEFCEKRGIIFADKLIPVEWLKEPKKSVPFEKLKEKKQQGGK</sequence>
<reference evidence="1" key="1">
    <citation type="submission" date="2017-10" db="EMBL/GenBank/DDBJ databases">
        <authorList>
            <person name="Banno H."/>
            <person name="Chua N.-H."/>
        </authorList>
    </citation>
    <scope>NUCLEOTIDE SEQUENCE [LARGE SCALE GENOMIC DNA]</scope>
</reference>
<dbReference type="GO" id="GO:0008833">
    <property type="term" value="F:deoxyribonuclease IV (phage-T4-induced) activity"/>
    <property type="evidence" value="ECO:0007669"/>
    <property type="project" value="InterPro"/>
</dbReference>
<dbReference type="Gene3D" id="3.40.91.30">
    <property type="match status" value="1"/>
</dbReference>
<name>A0A2D0PE94_9CAUD</name>
<dbReference type="Proteomes" id="UP000241875">
    <property type="component" value="Segment"/>
</dbReference>
<keyword evidence="1" id="KW-0378">Hydrolase</keyword>
<evidence type="ECO:0000313" key="2">
    <source>
        <dbReference type="Proteomes" id="UP000241875"/>
    </source>
</evidence>
<dbReference type="InterPro" id="IPR008029">
    <property type="entry name" value="Phage_T7_Gp3_endoDNaseI"/>
</dbReference>
<dbReference type="EMBL" id="LT961845">
    <property type="protein sequence ID" value="SOO46801.1"/>
    <property type="molecule type" value="Genomic_DNA"/>
</dbReference>
<dbReference type="RefSeq" id="YP_009799093.1">
    <property type="nucleotide sequence ID" value="NC_047935.1"/>
</dbReference>
<accession>A0A2D0PE94</accession>
<organism evidence="1 2">
    <name type="scientific">Yersinia phage fPS-59</name>
    <dbReference type="NCBI Taxonomy" id="2052754"/>
    <lineage>
        <taxon>Viruses</taxon>
        <taxon>Duplodnaviria</taxon>
        <taxon>Heunggongvirae</taxon>
        <taxon>Uroviricota</taxon>
        <taxon>Caudoviricetes</taxon>
        <taxon>Autographivirales</taxon>
        <taxon>Autotranscriptaviridae</taxon>
        <taxon>Studiervirinae</taxon>
        <taxon>Helsettvirus</taxon>
        <taxon>Helsettvirus fPS59</taxon>
    </lineage>
</organism>
<keyword evidence="1" id="KW-0540">Nuclease</keyword>